<dbReference type="InterPro" id="IPR052158">
    <property type="entry name" value="INH-QAR"/>
</dbReference>
<dbReference type="RefSeq" id="WP_124933013.1">
    <property type="nucleotide sequence ID" value="NZ_RQZC01000002.1"/>
</dbReference>
<proteinExistence type="predicted"/>
<gene>
    <name evidence="2" type="ORF">EII10_02895</name>
</gene>
<evidence type="ECO:0000313" key="3">
    <source>
        <dbReference type="Proteomes" id="UP000271272"/>
    </source>
</evidence>
<dbReference type="AlphaFoldDB" id="A0A3P1V848"/>
<reference evidence="2 3" key="1">
    <citation type="submission" date="2018-11" db="EMBL/GenBank/DDBJ databases">
        <title>Genomes From Bacteria Associated with the Canine Oral Cavity: a Test Case for Automated Genome-Based Taxonomic Assignment.</title>
        <authorList>
            <person name="Coil D.A."/>
            <person name="Jospin G."/>
            <person name="Darling A.E."/>
            <person name="Wallis C."/>
            <person name="Davis I.J."/>
            <person name="Harris S."/>
            <person name="Eisen J.A."/>
            <person name="Holcombe L.J."/>
            <person name="O'Flynn C."/>
        </authorList>
    </citation>
    <scope>NUCLEOTIDE SEQUENCE [LARGE SCALE GENOMIC DNA]</scope>
    <source>
        <strain evidence="2 3">OH5050</strain>
    </source>
</reference>
<dbReference type="PANTHER" id="PTHR43130:SF3">
    <property type="entry name" value="HTH-TYPE TRANSCRIPTIONAL REGULATOR RV1931C"/>
    <property type="match status" value="1"/>
</dbReference>
<accession>A0A3P1V848</accession>
<dbReference type="InterPro" id="IPR002818">
    <property type="entry name" value="DJ-1/PfpI"/>
</dbReference>
<dbReference type="EMBL" id="RQZC01000002">
    <property type="protein sequence ID" value="RRD30372.1"/>
    <property type="molecule type" value="Genomic_DNA"/>
</dbReference>
<evidence type="ECO:0000313" key="2">
    <source>
        <dbReference type="EMBL" id="RRD30372.1"/>
    </source>
</evidence>
<feature type="domain" description="DJ-1/PfpI" evidence="1">
    <location>
        <begin position="3"/>
        <end position="180"/>
    </location>
</feature>
<dbReference type="InterPro" id="IPR029062">
    <property type="entry name" value="Class_I_gatase-like"/>
</dbReference>
<comment type="caution">
    <text evidence="2">The sequence shown here is derived from an EMBL/GenBank/DDBJ whole genome shotgun (WGS) entry which is preliminary data.</text>
</comment>
<dbReference type="PANTHER" id="PTHR43130">
    <property type="entry name" value="ARAC-FAMILY TRANSCRIPTIONAL REGULATOR"/>
    <property type="match status" value="1"/>
</dbReference>
<sequence>MRTIALYATNTMADWEYAYLTTQITVLERLRPGRFELLLVGDGTGPVTSLGGLPLTPASDLDALAPLARESRLAALVIPGGDTYTSAASAERGPHGRLVEAVRAVVDHGVPVAAICGATYLLAHAGLLDTRAHTSNAASFLEASDYRGAEHYVDAPVVTDQGITTAAGTDPIPFTAEIMRLTGLAPAPVADAWERLYLTGRAQHYTEFLEAVDAWQNS</sequence>
<protein>
    <submittedName>
        <fullName evidence="2">Thiamine biosynthesis protein ThiJ</fullName>
    </submittedName>
</protein>
<dbReference type="Proteomes" id="UP000271272">
    <property type="component" value="Unassembled WGS sequence"/>
</dbReference>
<name>A0A3P1V848_9ACTO</name>
<keyword evidence="3" id="KW-1185">Reference proteome</keyword>
<organism evidence="2 3">
    <name type="scientific">Actinomyces bowdenii</name>
    <dbReference type="NCBI Taxonomy" id="131109"/>
    <lineage>
        <taxon>Bacteria</taxon>
        <taxon>Bacillati</taxon>
        <taxon>Actinomycetota</taxon>
        <taxon>Actinomycetes</taxon>
        <taxon>Actinomycetales</taxon>
        <taxon>Actinomycetaceae</taxon>
        <taxon>Actinomyces</taxon>
    </lineage>
</organism>
<dbReference type="Gene3D" id="3.40.50.880">
    <property type="match status" value="1"/>
</dbReference>
<dbReference type="OrthoDB" id="6003696at2"/>
<dbReference type="SUPFAM" id="SSF52317">
    <property type="entry name" value="Class I glutamine amidotransferase-like"/>
    <property type="match status" value="1"/>
</dbReference>
<evidence type="ECO:0000259" key="1">
    <source>
        <dbReference type="Pfam" id="PF01965"/>
    </source>
</evidence>
<dbReference type="Pfam" id="PF01965">
    <property type="entry name" value="DJ-1_PfpI"/>
    <property type="match status" value="1"/>
</dbReference>